<keyword evidence="4" id="KW-0548">Nucleotidyltransferase</keyword>
<keyword evidence="4" id="KW-0808">Transferase</keyword>
<evidence type="ECO:0000313" key="5">
    <source>
        <dbReference type="Proteomes" id="UP001495147"/>
    </source>
</evidence>
<dbReference type="PANTHER" id="PTHR45138">
    <property type="entry name" value="REGULATORY COMPONENTS OF SENSORY TRANSDUCTION SYSTEM"/>
    <property type="match status" value="1"/>
</dbReference>
<dbReference type="InterPro" id="IPR000160">
    <property type="entry name" value="GGDEF_dom"/>
</dbReference>
<dbReference type="Gene3D" id="3.30.70.270">
    <property type="match status" value="1"/>
</dbReference>
<proteinExistence type="predicted"/>
<organism evidence="4 5">
    <name type="scientific">Roseateles paludis</name>
    <dbReference type="NCBI Taxonomy" id="3145238"/>
    <lineage>
        <taxon>Bacteria</taxon>
        <taxon>Pseudomonadati</taxon>
        <taxon>Pseudomonadota</taxon>
        <taxon>Betaproteobacteria</taxon>
        <taxon>Burkholderiales</taxon>
        <taxon>Sphaerotilaceae</taxon>
        <taxon>Roseateles</taxon>
    </lineage>
</organism>
<reference evidence="4 5" key="1">
    <citation type="submission" date="2024-05" db="EMBL/GenBank/DDBJ databases">
        <title>Roseateles sp. DJS-2-20 16S ribosomal RNA gene Genome sequencing and assembly.</title>
        <authorList>
            <person name="Woo H."/>
        </authorList>
    </citation>
    <scope>NUCLEOTIDE SEQUENCE [LARGE SCALE GENOMIC DNA]</scope>
    <source>
        <strain evidence="4 5">DJS-2-20</strain>
    </source>
</reference>
<dbReference type="NCBIfam" id="TIGR00254">
    <property type="entry name" value="GGDEF"/>
    <property type="match status" value="1"/>
</dbReference>
<sequence>MSQVVDHLAELTGFRDRDVMDVTLVTALRELVQPASVAIYRPVGDEGKQRWLTRARLEEGQAVATADPVWATFDSLPPVASYPHRFECLRTGQFVQAEVDTPEGKRWAHHFPVAAGREVRGVIELIRPQALDVGEQRLLSNVLRIYHNFQGLLDYSERDTLTGLLNRKSFDESFLKALGELAASTAHAPEPELDGADRRHSTGRLHHVLGVIDIDHFKSVNDGFGHLIGDEVLLLLSRLMGSSFRFHDLLYRFGGEEFVVLMRCDENDHAGQAFERLRHNTESYAFPQVGRITISIGFTEMRPTDTPASAFERADKAVYYAKSHGRNQVQNFETLVGHGELEEAAEKASDVELF</sequence>
<comment type="caution">
    <text evidence="4">The sequence shown here is derived from an EMBL/GenBank/DDBJ whole genome shotgun (WGS) entry which is preliminary data.</text>
</comment>
<dbReference type="Pfam" id="PF00990">
    <property type="entry name" value="GGDEF"/>
    <property type="match status" value="1"/>
</dbReference>
<protein>
    <recommendedName>
        <fullName evidence="1">diguanylate cyclase</fullName>
        <ecNumber evidence="1">2.7.7.65</ecNumber>
    </recommendedName>
</protein>
<evidence type="ECO:0000256" key="2">
    <source>
        <dbReference type="ARBA" id="ARBA00034247"/>
    </source>
</evidence>
<dbReference type="PANTHER" id="PTHR45138:SF9">
    <property type="entry name" value="DIGUANYLATE CYCLASE DGCM-RELATED"/>
    <property type="match status" value="1"/>
</dbReference>
<evidence type="ECO:0000313" key="4">
    <source>
        <dbReference type="EMBL" id="MEO3693230.1"/>
    </source>
</evidence>
<evidence type="ECO:0000256" key="1">
    <source>
        <dbReference type="ARBA" id="ARBA00012528"/>
    </source>
</evidence>
<dbReference type="RefSeq" id="WP_347706045.1">
    <property type="nucleotide sequence ID" value="NZ_JBDPZD010000006.1"/>
</dbReference>
<dbReference type="InterPro" id="IPR043128">
    <property type="entry name" value="Rev_trsase/Diguanyl_cyclase"/>
</dbReference>
<keyword evidence="5" id="KW-1185">Reference proteome</keyword>
<dbReference type="EC" id="2.7.7.65" evidence="1"/>
<dbReference type="SUPFAM" id="SSF55073">
    <property type="entry name" value="Nucleotide cyclase"/>
    <property type="match status" value="1"/>
</dbReference>
<dbReference type="PROSITE" id="PS50887">
    <property type="entry name" value="GGDEF"/>
    <property type="match status" value="1"/>
</dbReference>
<gene>
    <name evidence="4" type="ORF">ABDJ85_17305</name>
</gene>
<dbReference type="GO" id="GO:0052621">
    <property type="term" value="F:diguanylate cyclase activity"/>
    <property type="evidence" value="ECO:0007669"/>
    <property type="project" value="UniProtKB-EC"/>
</dbReference>
<dbReference type="InterPro" id="IPR029787">
    <property type="entry name" value="Nucleotide_cyclase"/>
</dbReference>
<name>A0ABV0G690_9BURK</name>
<dbReference type="Proteomes" id="UP001495147">
    <property type="component" value="Unassembled WGS sequence"/>
</dbReference>
<dbReference type="SMART" id="SM00267">
    <property type="entry name" value="GGDEF"/>
    <property type="match status" value="1"/>
</dbReference>
<evidence type="ECO:0000259" key="3">
    <source>
        <dbReference type="PROSITE" id="PS50887"/>
    </source>
</evidence>
<comment type="catalytic activity">
    <reaction evidence="2">
        <text>2 GTP = 3',3'-c-di-GMP + 2 diphosphate</text>
        <dbReference type="Rhea" id="RHEA:24898"/>
        <dbReference type="ChEBI" id="CHEBI:33019"/>
        <dbReference type="ChEBI" id="CHEBI:37565"/>
        <dbReference type="ChEBI" id="CHEBI:58805"/>
        <dbReference type="EC" id="2.7.7.65"/>
    </reaction>
</comment>
<dbReference type="EMBL" id="JBDPZD010000006">
    <property type="protein sequence ID" value="MEO3693230.1"/>
    <property type="molecule type" value="Genomic_DNA"/>
</dbReference>
<dbReference type="CDD" id="cd01949">
    <property type="entry name" value="GGDEF"/>
    <property type="match status" value="1"/>
</dbReference>
<dbReference type="InterPro" id="IPR050469">
    <property type="entry name" value="Diguanylate_Cyclase"/>
</dbReference>
<accession>A0ABV0G690</accession>
<feature type="domain" description="GGDEF" evidence="3">
    <location>
        <begin position="205"/>
        <end position="334"/>
    </location>
</feature>